<gene>
    <name evidence="2" type="ORF">AKO1_005048</name>
</gene>
<reference evidence="2 3" key="1">
    <citation type="submission" date="2024-03" db="EMBL/GenBank/DDBJ databases">
        <title>The Acrasis kona genome and developmental transcriptomes reveal deep origins of eukaryotic multicellular pathways.</title>
        <authorList>
            <person name="Sheikh S."/>
            <person name="Fu C.-J."/>
            <person name="Brown M.W."/>
            <person name="Baldauf S.L."/>
        </authorList>
    </citation>
    <scope>NUCLEOTIDE SEQUENCE [LARGE SCALE GENOMIC DNA]</scope>
    <source>
        <strain evidence="2 3">ATCC MYA-3509</strain>
    </source>
</reference>
<feature type="region of interest" description="Disordered" evidence="1">
    <location>
        <begin position="339"/>
        <end position="358"/>
    </location>
</feature>
<dbReference type="Proteomes" id="UP001431209">
    <property type="component" value="Unassembled WGS sequence"/>
</dbReference>
<evidence type="ECO:0000313" key="3">
    <source>
        <dbReference type="Proteomes" id="UP001431209"/>
    </source>
</evidence>
<evidence type="ECO:0000256" key="1">
    <source>
        <dbReference type="SAM" id="MobiDB-lite"/>
    </source>
</evidence>
<dbReference type="EMBL" id="JAOPGA020001037">
    <property type="protein sequence ID" value="KAL0484390.1"/>
    <property type="molecule type" value="Genomic_DNA"/>
</dbReference>
<evidence type="ECO:0000313" key="2">
    <source>
        <dbReference type="EMBL" id="KAL0484390.1"/>
    </source>
</evidence>
<proteinExistence type="predicted"/>
<accession>A0AAW2Z4T4</accession>
<dbReference type="AlphaFoldDB" id="A0AAW2Z4T4"/>
<keyword evidence="3" id="KW-1185">Reference proteome</keyword>
<name>A0AAW2Z4T4_9EUKA</name>
<comment type="caution">
    <text evidence="2">The sequence shown here is derived from an EMBL/GenBank/DDBJ whole genome shotgun (WGS) entry which is preliminary data.</text>
</comment>
<organism evidence="2 3">
    <name type="scientific">Acrasis kona</name>
    <dbReference type="NCBI Taxonomy" id="1008807"/>
    <lineage>
        <taxon>Eukaryota</taxon>
        <taxon>Discoba</taxon>
        <taxon>Heterolobosea</taxon>
        <taxon>Tetramitia</taxon>
        <taxon>Eutetramitia</taxon>
        <taxon>Acrasidae</taxon>
        <taxon>Acrasis</taxon>
    </lineage>
</organism>
<sequence length="390" mass="45030">MMLRPEAVLDLPYEDVCIGTMFLAFVLKTLRKDEEANTIYNIGVTNIKTALESEEQNYWFCIAYQYASAFCISKGLMDDAETYLGIVEAHINSISNTMPLHDEEKCSLVLLQYRMLHHMNHAIKWTMNMTTDDVVYFVKIYLRARYLQSLLKSLTESKKVPDLVLSFETYLKNVKADIKDFTDQHPLDITLMHDIIEDVYGELDTLELKRSCIESNGRKTAYLMLMNVLQIQLGLDVQKEREIADNITSACIMCMDSYCSLVMVFCMLRAAQIHLSHFSSLNSDIKHPEFTKLLSVLNDDRRVLESMSFFHVHVKDKFSDVVNNIDLVTTKYEQSGMSVQDDFEVKQEEGSQDEDDKNMKNNLLFEISGGESIMLQLDVDDILRSIHKYE</sequence>
<protein>
    <submittedName>
        <fullName evidence="2">RsmH</fullName>
    </submittedName>
</protein>